<dbReference type="EMBL" id="CAMKVN010001441">
    <property type="protein sequence ID" value="CAI2176007.1"/>
    <property type="molecule type" value="Genomic_DNA"/>
</dbReference>
<dbReference type="Proteomes" id="UP001153678">
    <property type="component" value="Unassembled WGS sequence"/>
</dbReference>
<gene>
    <name evidence="1" type="ORF">FWILDA_LOCUS7376</name>
</gene>
<comment type="caution">
    <text evidence="1">The sequence shown here is derived from an EMBL/GenBank/DDBJ whole genome shotgun (WGS) entry which is preliminary data.</text>
</comment>
<keyword evidence="2" id="KW-1185">Reference proteome</keyword>
<feature type="non-terminal residue" evidence="1">
    <location>
        <position position="89"/>
    </location>
</feature>
<accession>A0A9W4SPN3</accession>
<dbReference type="AlphaFoldDB" id="A0A9W4SPN3"/>
<name>A0A9W4SPN3_9GLOM</name>
<organism evidence="1 2">
    <name type="scientific">Funneliformis geosporum</name>
    <dbReference type="NCBI Taxonomy" id="1117311"/>
    <lineage>
        <taxon>Eukaryota</taxon>
        <taxon>Fungi</taxon>
        <taxon>Fungi incertae sedis</taxon>
        <taxon>Mucoromycota</taxon>
        <taxon>Glomeromycotina</taxon>
        <taxon>Glomeromycetes</taxon>
        <taxon>Glomerales</taxon>
        <taxon>Glomeraceae</taxon>
        <taxon>Funneliformis</taxon>
    </lineage>
</organism>
<evidence type="ECO:0000313" key="1">
    <source>
        <dbReference type="EMBL" id="CAI2176007.1"/>
    </source>
</evidence>
<protein>
    <submittedName>
        <fullName evidence="1">12580_t:CDS:1</fullName>
    </submittedName>
</protein>
<sequence>MNKSFKKASELLHSKNNIAITDELKERFATLNKAKIFKIYETSKPSKPSKLKETYERPSIKTLQIYVTTSRPENTKKKLQNCGFPDLKN</sequence>
<reference evidence="1" key="1">
    <citation type="submission" date="2022-08" db="EMBL/GenBank/DDBJ databases">
        <authorList>
            <person name="Kallberg Y."/>
            <person name="Tangrot J."/>
            <person name="Rosling A."/>
        </authorList>
    </citation>
    <scope>NUCLEOTIDE SEQUENCE</scope>
    <source>
        <strain evidence="1">Wild A</strain>
    </source>
</reference>
<evidence type="ECO:0000313" key="2">
    <source>
        <dbReference type="Proteomes" id="UP001153678"/>
    </source>
</evidence>
<proteinExistence type="predicted"/>